<reference evidence="2" key="1">
    <citation type="journal article" date="2020" name="Stud. Mycol.">
        <title>101 Dothideomycetes genomes: a test case for predicting lifestyles and emergence of pathogens.</title>
        <authorList>
            <person name="Haridas S."/>
            <person name="Albert R."/>
            <person name="Binder M."/>
            <person name="Bloem J."/>
            <person name="Labutti K."/>
            <person name="Salamov A."/>
            <person name="Andreopoulos B."/>
            <person name="Baker S."/>
            <person name="Barry K."/>
            <person name="Bills G."/>
            <person name="Bluhm B."/>
            <person name="Cannon C."/>
            <person name="Castanera R."/>
            <person name="Culley D."/>
            <person name="Daum C."/>
            <person name="Ezra D."/>
            <person name="Gonzalez J."/>
            <person name="Henrissat B."/>
            <person name="Kuo A."/>
            <person name="Liang C."/>
            <person name="Lipzen A."/>
            <person name="Lutzoni F."/>
            <person name="Magnuson J."/>
            <person name="Mondo S."/>
            <person name="Nolan M."/>
            <person name="Ohm R."/>
            <person name="Pangilinan J."/>
            <person name="Park H.-J."/>
            <person name="Ramirez L."/>
            <person name="Alfaro M."/>
            <person name="Sun H."/>
            <person name="Tritt A."/>
            <person name="Yoshinaga Y."/>
            <person name="Zwiers L.-H."/>
            <person name="Turgeon B."/>
            <person name="Goodwin S."/>
            <person name="Spatafora J."/>
            <person name="Crous P."/>
            <person name="Grigoriev I."/>
        </authorList>
    </citation>
    <scope>NUCLEOTIDE SEQUENCE</scope>
    <source>
        <strain evidence="2">SCOH1-5</strain>
    </source>
</reference>
<dbReference type="Proteomes" id="UP000799539">
    <property type="component" value="Unassembled WGS sequence"/>
</dbReference>
<proteinExistence type="predicted"/>
<feature type="compositionally biased region" description="Polar residues" evidence="1">
    <location>
        <begin position="237"/>
        <end position="250"/>
    </location>
</feature>
<evidence type="ECO:0000313" key="2">
    <source>
        <dbReference type="EMBL" id="KAF2212886.1"/>
    </source>
</evidence>
<feature type="region of interest" description="Disordered" evidence="1">
    <location>
        <begin position="290"/>
        <end position="363"/>
    </location>
</feature>
<organism evidence="2 3">
    <name type="scientific">Cercospora zeae-maydis SCOH1-5</name>
    <dbReference type="NCBI Taxonomy" id="717836"/>
    <lineage>
        <taxon>Eukaryota</taxon>
        <taxon>Fungi</taxon>
        <taxon>Dikarya</taxon>
        <taxon>Ascomycota</taxon>
        <taxon>Pezizomycotina</taxon>
        <taxon>Dothideomycetes</taxon>
        <taxon>Dothideomycetidae</taxon>
        <taxon>Mycosphaerellales</taxon>
        <taxon>Mycosphaerellaceae</taxon>
        <taxon>Cercospora</taxon>
    </lineage>
</organism>
<protein>
    <submittedName>
        <fullName evidence="2">Uncharacterized protein</fullName>
    </submittedName>
</protein>
<dbReference type="PANTHER" id="PTHR42053:SF1">
    <property type="match status" value="1"/>
</dbReference>
<dbReference type="AlphaFoldDB" id="A0A6A6FHE4"/>
<feature type="compositionally biased region" description="Basic and acidic residues" evidence="1">
    <location>
        <begin position="138"/>
        <end position="148"/>
    </location>
</feature>
<keyword evidence="3" id="KW-1185">Reference proteome</keyword>
<name>A0A6A6FHE4_9PEZI</name>
<evidence type="ECO:0000256" key="1">
    <source>
        <dbReference type="SAM" id="MobiDB-lite"/>
    </source>
</evidence>
<dbReference type="EMBL" id="ML992672">
    <property type="protein sequence ID" value="KAF2212886.1"/>
    <property type="molecule type" value="Genomic_DNA"/>
</dbReference>
<feature type="compositionally biased region" description="Polar residues" evidence="1">
    <location>
        <begin position="154"/>
        <end position="179"/>
    </location>
</feature>
<feature type="compositionally biased region" description="Low complexity" evidence="1">
    <location>
        <begin position="339"/>
        <end position="363"/>
    </location>
</feature>
<dbReference type="OrthoDB" id="5405654at2759"/>
<feature type="compositionally biased region" description="Low complexity" evidence="1">
    <location>
        <begin position="181"/>
        <end position="193"/>
    </location>
</feature>
<dbReference type="PANTHER" id="PTHR42053">
    <property type="match status" value="1"/>
</dbReference>
<sequence>MSLCGQVAMCFEAPAGVRPGVSLLSPIHSFDSSVASSRKRRYPTMATATSSATMAAAGFEKKSTANTASLPTPGSGTFPSELLSPMVSTPAAAFVRKDDALRTPITPPSAYLDFLKNFSSAVQSPASATSAKFSFGDKSFDRPFDRSNPDPTGAKSSITPPTSQPSLSRNTSYDSNGTELSAVTNASAVASSNRGKRPESPRVIIPPSPFAKPAPRSARTPRRLHIPQSPFSPALASAQSVPSPYSNTPMSAAPWSASFSPREPHTDIGGPSGKVHVRHVVTRTVTYCRTPLEPAPKGKRRKIEAEDDVSSSKASSEEPTSSSIIKQERIETIDEEDSSSASSVSGGEASESATNAATAADSG</sequence>
<accession>A0A6A6FHE4</accession>
<feature type="compositionally biased region" description="Low complexity" evidence="1">
    <location>
        <begin position="311"/>
        <end position="323"/>
    </location>
</feature>
<gene>
    <name evidence="2" type="ORF">CERZMDRAFT_121132</name>
</gene>
<feature type="region of interest" description="Disordered" evidence="1">
    <location>
        <begin position="132"/>
        <end position="275"/>
    </location>
</feature>
<evidence type="ECO:0000313" key="3">
    <source>
        <dbReference type="Proteomes" id="UP000799539"/>
    </source>
</evidence>